<keyword evidence="2" id="KW-1185">Reference proteome</keyword>
<evidence type="ECO:0008006" key="3">
    <source>
        <dbReference type="Google" id="ProtNLM"/>
    </source>
</evidence>
<name>A0AAD8GIK5_ACIOX</name>
<feature type="non-terminal residue" evidence="1">
    <location>
        <position position="1"/>
    </location>
</feature>
<dbReference type="AlphaFoldDB" id="A0AAD8GIK5"/>
<dbReference type="Gene3D" id="1.10.10.60">
    <property type="entry name" value="Homeodomain-like"/>
    <property type="match status" value="1"/>
</dbReference>
<dbReference type="InterPro" id="IPR009057">
    <property type="entry name" value="Homeodomain-like_sf"/>
</dbReference>
<protein>
    <recommendedName>
        <fullName evidence="3">Homeobox domain-containing protein</fullName>
    </recommendedName>
</protein>
<comment type="caution">
    <text evidence="1">The sequence shown here is derived from an EMBL/GenBank/DDBJ whole genome shotgun (WGS) entry which is preliminary data.</text>
</comment>
<accession>A0AAD8GIK5</accession>
<evidence type="ECO:0000313" key="1">
    <source>
        <dbReference type="EMBL" id="KAK1174849.1"/>
    </source>
</evidence>
<organism evidence="1 2">
    <name type="scientific">Acipenser oxyrinchus oxyrinchus</name>
    <dbReference type="NCBI Taxonomy" id="40147"/>
    <lineage>
        <taxon>Eukaryota</taxon>
        <taxon>Metazoa</taxon>
        <taxon>Chordata</taxon>
        <taxon>Craniata</taxon>
        <taxon>Vertebrata</taxon>
        <taxon>Euteleostomi</taxon>
        <taxon>Actinopterygii</taxon>
        <taxon>Chondrostei</taxon>
        <taxon>Acipenseriformes</taxon>
        <taxon>Acipenseridae</taxon>
        <taxon>Acipenser</taxon>
    </lineage>
</organism>
<evidence type="ECO:0000313" key="2">
    <source>
        <dbReference type="Proteomes" id="UP001230051"/>
    </source>
</evidence>
<sequence length="111" mass="12864">SNIKRTVITEAQLIILRSFFDKGMTRKGSQLIKEAIRSSGLPQNVIENWIGNYKREIHLKHFAKPPRKNIYSRDLSAYNLFCREFLKNKGMFHVLSSGHGLFIRKLSSTIN</sequence>
<dbReference type="EMBL" id="JAGXEW010000002">
    <property type="protein sequence ID" value="KAK1174849.1"/>
    <property type="molecule type" value="Genomic_DNA"/>
</dbReference>
<dbReference type="Proteomes" id="UP001230051">
    <property type="component" value="Unassembled WGS sequence"/>
</dbReference>
<proteinExistence type="predicted"/>
<dbReference type="SUPFAM" id="SSF46689">
    <property type="entry name" value="Homeodomain-like"/>
    <property type="match status" value="1"/>
</dbReference>
<gene>
    <name evidence="1" type="ORF">AOXY_G2441</name>
</gene>
<reference evidence="1" key="1">
    <citation type="submission" date="2022-02" db="EMBL/GenBank/DDBJ databases">
        <title>Atlantic sturgeon de novo genome assembly.</title>
        <authorList>
            <person name="Stock M."/>
            <person name="Klopp C."/>
            <person name="Guiguen Y."/>
            <person name="Cabau C."/>
            <person name="Parinello H."/>
            <person name="Santidrian Yebra-Pimentel E."/>
            <person name="Kuhl H."/>
            <person name="Dirks R.P."/>
            <person name="Guessner J."/>
            <person name="Wuertz S."/>
            <person name="Du K."/>
            <person name="Schartl M."/>
        </authorList>
    </citation>
    <scope>NUCLEOTIDE SEQUENCE</scope>
    <source>
        <strain evidence="1">STURGEONOMICS-FGT-2020</strain>
        <tissue evidence="1">Whole blood</tissue>
    </source>
</reference>